<evidence type="ECO:0000259" key="1">
    <source>
        <dbReference type="Pfam" id="PF18741"/>
    </source>
</evidence>
<sequence length="242" mass="26437">MSGDAPPALVTAARVGGRLGCISLLAALGVFTFDDAKVHIHMERGDSRMRGSTGPILAPVGDRDGVSLHWRRWLEAPGSGAVHIYDALLDAVRCQDARHAIATLDSAAHVGLITLAEIRDLFGVLPRRYRALAPLLDGRAESGPETLVRLMVRSLGHSVELQVTLEGVGRVDLLVDGWLVIECDSRQFHSSWDQQRTDYRRDRALAALGYSVLRLMAEDILYRPDLVVAALRGLLDSHRSGH</sequence>
<feature type="domain" description="Restriction endonuclease type II-like" evidence="1">
    <location>
        <begin position="147"/>
        <end position="232"/>
    </location>
</feature>
<dbReference type="Proteomes" id="UP001262835">
    <property type="component" value="Unassembled WGS sequence"/>
</dbReference>
<dbReference type="RefSeq" id="WP_311869878.1">
    <property type="nucleotide sequence ID" value="NZ_JAUZVT010000002.1"/>
</dbReference>
<gene>
    <name evidence="2" type="ORF">Q9S78_07465</name>
</gene>
<evidence type="ECO:0000313" key="2">
    <source>
        <dbReference type="EMBL" id="MDT3330505.1"/>
    </source>
</evidence>
<dbReference type="SUPFAM" id="SSF52980">
    <property type="entry name" value="Restriction endonuclease-like"/>
    <property type="match status" value="1"/>
</dbReference>
<accession>A0ABU3GII6</accession>
<dbReference type="EMBL" id="JAUZVT010000002">
    <property type="protein sequence ID" value="MDT3330505.1"/>
    <property type="molecule type" value="Genomic_DNA"/>
</dbReference>
<keyword evidence="3" id="KW-1185">Reference proteome</keyword>
<dbReference type="InterPro" id="IPR049468">
    <property type="entry name" value="Restrct_endonuc-II-like_dom"/>
</dbReference>
<organism evidence="2 3">
    <name type="scientific">Microbacterium aquilitoris</name>
    <dbReference type="NCBI Taxonomy" id="3067307"/>
    <lineage>
        <taxon>Bacteria</taxon>
        <taxon>Bacillati</taxon>
        <taxon>Actinomycetota</taxon>
        <taxon>Actinomycetes</taxon>
        <taxon>Micrococcales</taxon>
        <taxon>Microbacteriaceae</taxon>
        <taxon>Microbacterium</taxon>
    </lineage>
</organism>
<name>A0ABU3GII6_9MICO</name>
<comment type="caution">
    <text evidence="2">The sequence shown here is derived from an EMBL/GenBank/DDBJ whole genome shotgun (WGS) entry which is preliminary data.</text>
</comment>
<dbReference type="Gene3D" id="3.40.960.10">
    <property type="entry name" value="VSR Endonuclease"/>
    <property type="match status" value="1"/>
</dbReference>
<protein>
    <submittedName>
        <fullName evidence="2">DUF559 domain-containing protein</fullName>
    </submittedName>
</protein>
<reference evidence="2 3" key="1">
    <citation type="submission" date="2023-08" db="EMBL/GenBank/DDBJ databases">
        <title>Microbacterium aquilitoris sp. nov. and Microbacterium gwkjibeachense sp. nov., isolated from beach.</title>
        <authorList>
            <person name="Lee S.D."/>
            <person name="Yang H."/>
            <person name="Kim I."/>
        </authorList>
    </citation>
    <scope>NUCLEOTIDE SEQUENCE [LARGE SCALE GENOMIC DNA]</scope>
    <source>
        <strain evidence="2 3">KSW-18</strain>
    </source>
</reference>
<evidence type="ECO:0000313" key="3">
    <source>
        <dbReference type="Proteomes" id="UP001262835"/>
    </source>
</evidence>
<dbReference type="Pfam" id="PF18741">
    <property type="entry name" value="MTES_1575"/>
    <property type="match status" value="1"/>
</dbReference>
<dbReference type="InterPro" id="IPR011335">
    <property type="entry name" value="Restrct_endonuc-II-like"/>
</dbReference>
<proteinExistence type="predicted"/>